<organism evidence="4 5">
    <name type="scientific">Emergencia timonensis</name>
    <dbReference type="NCBI Taxonomy" id="1776384"/>
    <lineage>
        <taxon>Bacteria</taxon>
        <taxon>Bacillati</taxon>
        <taxon>Bacillota</taxon>
        <taxon>Clostridia</taxon>
        <taxon>Peptostreptococcales</taxon>
        <taxon>Anaerovoracaceae</taxon>
        <taxon>Emergencia</taxon>
    </lineage>
</organism>
<dbReference type="AlphaFoldDB" id="A0A415DUH3"/>
<dbReference type="Pfam" id="PF00571">
    <property type="entry name" value="CBS"/>
    <property type="match status" value="2"/>
</dbReference>
<evidence type="ECO:0000313" key="5">
    <source>
        <dbReference type="Proteomes" id="UP000284841"/>
    </source>
</evidence>
<sequence length="166" mass="18799">MKAPIGKIMDTDVYTCPVTATLGDVVKLLVEKEVGGLTVVDEERHVTGFISDGDIMRAVSKQKTRSIYGGDSVMVLYDDETFEQKVAEFKQRNVMDLATRKVFCVTENHPIDEVARILSKKKFKKIPIIDQEGKLVGIARRATIMRYIFNMLFDLQLDQITKDPVK</sequence>
<dbReference type="InterPro" id="IPR051257">
    <property type="entry name" value="Diverse_CBS-Domain"/>
</dbReference>
<keyword evidence="1 2" id="KW-0129">CBS domain</keyword>
<evidence type="ECO:0000259" key="3">
    <source>
        <dbReference type="PROSITE" id="PS51371"/>
    </source>
</evidence>
<evidence type="ECO:0000256" key="2">
    <source>
        <dbReference type="PROSITE-ProRule" id="PRU00703"/>
    </source>
</evidence>
<dbReference type="Proteomes" id="UP000284841">
    <property type="component" value="Unassembled WGS sequence"/>
</dbReference>
<keyword evidence="5" id="KW-1185">Reference proteome</keyword>
<dbReference type="PROSITE" id="PS51371">
    <property type="entry name" value="CBS"/>
    <property type="match status" value="2"/>
</dbReference>
<dbReference type="InterPro" id="IPR000644">
    <property type="entry name" value="CBS_dom"/>
</dbReference>
<dbReference type="RefSeq" id="WP_067535046.1">
    <property type="nucleotide sequence ID" value="NZ_AP025567.1"/>
</dbReference>
<dbReference type="PANTHER" id="PTHR43080:SF2">
    <property type="entry name" value="CBS DOMAIN-CONTAINING PROTEIN"/>
    <property type="match status" value="1"/>
</dbReference>
<feature type="domain" description="CBS" evidence="3">
    <location>
        <begin position="9"/>
        <end position="65"/>
    </location>
</feature>
<accession>A0A415DUH3</accession>
<feature type="domain" description="CBS" evidence="3">
    <location>
        <begin position="98"/>
        <end position="155"/>
    </location>
</feature>
<protein>
    <submittedName>
        <fullName evidence="4">CBS domain-containing protein</fullName>
    </submittedName>
</protein>
<dbReference type="Gene3D" id="3.10.580.10">
    <property type="entry name" value="CBS-domain"/>
    <property type="match status" value="1"/>
</dbReference>
<gene>
    <name evidence="4" type="ORF">DW099_18385</name>
</gene>
<dbReference type="PANTHER" id="PTHR43080">
    <property type="entry name" value="CBS DOMAIN-CONTAINING PROTEIN CBSX3, MITOCHONDRIAL"/>
    <property type="match status" value="1"/>
</dbReference>
<evidence type="ECO:0000313" key="4">
    <source>
        <dbReference type="EMBL" id="RHJ83692.1"/>
    </source>
</evidence>
<name>A0A415DUH3_9FIRM</name>
<dbReference type="EMBL" id="QRMS01000008">
    <property type="protein sequence ID" value="RHJ83692.1"/>
    <property type="molecule type" value="Genomic_DNA"/>
</dbReference>
<dbReference type="GeneID" id="83003555"/>
<dbReference type="SMART" id="SM00116">
    <property type="entry name" value="CBS"/>
    <property type="match status" value="2"/>
</dbReference>
<comment type="caution">
    <text evidence="4">The sequence shown here is derived from an EMBL/GenBank/DDBJ whole genome shotgun (WGS) entry which is preliminary data.</text>
</comment>
<dbReference type="STRING" id="1776384.GCA_900086585_01171"/>
<reference evidence="4 5" key="1">
    <citation type="submission" date="2018-08" db="EMBL/GenBank/DDBJ databases">
        <title>A genome reference for cultivated species of the human gut microbiota.</title>
        <authorList>
            <person name="Zou Y."/>
            <person name="Xue W."/>
            <person name="Luo G."/>
        </authorList>
    </citation>
    <scope>NUCLEOTIDE SEQUENCE [LARGE SCALE GENOMIC DNA]</scope>
    <source>
        <strain evidence="4 5">AM07-24</strain>
    </source>
</reference>
<proteinExistence type="predicted"/>
<dbReference type="SUPFAM" id="SSF54631">
    <property type="entry name" value="CBS-domain pair"/>
    <property type="match status" value="1"/>
</dbReference>
<dbReference type="OrthoDB" id="87655at2"/>
<evidence type="ECO:0000256" key="1">
    <source>
        <dbReference type="ARBA" id="ARBA00023122"/>
    </source>
</evidence>
<dbReference type="InterPro" id="IPR046342">
    <property type="entry name" value="CBS_dom_sf"/>
</dbReference>